<evidence type="ECO:0008006" key="5">
    <source>
        <dbReference type="Google" id="ProtNLM"/>
    </source>
</evidence>
<feature type="region of interest" description="Disordered" evidence="1">
    <location>
        <begin position="32"/>
        <end position="103"/>
    </location>
</feature>
<accession>A0AB36CHW2</accession>
<dbReference type="Proteomes" id="UP000544551">
    <property type="component" value="Unassembled WGS sequence"/>
</dbReference>
<comment type="caution">
    <text evidence="3">The sequence shown here is derived from an EMBL/GenBank/DDBJ whole genome shotgun (WGS) entry which is preliminary data.</text>
</comment>
<evidence type="ECO:0000256" key="1">
    <source>
        <dbReference type="SAM" id="MobiDB-lite"/>
    </source>
</evidence>
<feature type="non-terminal residue" evidence="3">
    <location>
        <position position="130"/>
    </location>
</feature>
<feature type="chain" id="PRO_5044319318" description="Secreted protein" evidence="2">
    <location>
        <begin position="31"/>
        <end position="130"/>
    </location>
</feature>
<dbReference type="RefSeq" id="WP_168968945.1">
    <property type="nucleotide sequence ID" value="NZ_JABAFZ010000002.1"/>
</dbReference>
<dbReference type="EMBL" id="JABAFZ010000002">
    <property type="protein sequence ID" value="NME88408.1"/>
    <property type="molecule type" value="Genomic_DNA"/>
</dbReference>
<reference evidence="3 4" key="1">
    <citation type="submission" date="2020-04" db="EMBL/GenBank/DDBJ databases">
        <authorList>
            <person name="Hitch T.C.A."/>
            <person name="Wylensek D."/>
            <person name="Clavel T."/>
        </authorList>
    </citation>
    <scope>NUCLEOTIDE SEQUENCE [LARGE SCALE GENOMIC DNA]</scope>
    <source>
        <strain evidence="3 4">BL-383-APC-3D</strain>
    </source>
</reference>
<proteinExistence type="predicted"/>
<sequence length="130" mass="13184">MAPWITLATILGIIALILSMLTFTPSQAMAQDENDLGTAETADTSVEEIDVEQPEAPAADTGNTGGEDNSTQDLVNGLNSLTDALTEGEGASHTGEGTPAAPKTVVKSDGVVFLPFVETSSVMASGTSTG</sequence>
<evidence type="ECO:0000256" key="2">
    <source>
        <dbReference type="SAM" id="SignalP"/>
    </source>
</evidence>
<dbReference type="AlphaFoldDB" id="A0AB36CHW2"/>
<gene>
    <name evidence="3" type="ORF">HF853_01665</name>
</gene>
<evidence type="ECO:0000313" key="3">
    <source>
        <dbReference type="EMBL" id="NME88408.1"/>
    </source>
</evidence>
<keyword evidence="2" id="KW-0732">Signal</keyword>
<name>A0AB36CHW2_9CORY</name>
<protein>
    <recommendedName>
        <fullName evidence="5">Secreted protein</fullName>
    </recommendedName>
</protein>
<organism evidence="3 4">
    <name type="scientific">Corynebacterium stationis</name>
    <dbReference type="NCBI Taxonomy" id="1705"/>
    <lineage>
        <taxon>Bacteria</taxon>
        <taxon>Bacillati</taxon>
        <taxon>Actinomycetota</taxon>
        <taxon>Actinomycetes</taxon>
        <taxon>Mycobacteriales</taxon>
        <taxon>Corynebacteriaceae</taxon>
        <taxon>Corynebacterium</taxon>
    </lineage>
</organism>
<feature type="compositionally biased region" description="Polar residues" evidence="1">
    <location>
        <begin position="66"/>
        <end position="83"/>
    </location>
</feature>
<feature type="signal peptide" evidence="2">
    <location>
        <begin position="1"/>
        <end position="30"/>
    </location>
</feature>
<evidence type="ECO:0000313" key="4">
    <source>
        <dbReference type="Proteomes" id="UP000544551"/>
    </source>
</evidence>